<feature type="transmembrane region" description="Helical" evidence="8">
    <location>
        <begin position="381"/>
        <end position="402"/>
    </location>
</feature>
<keyword evidence="3" id="KW-1003">Cell membrane</keyword>
<accession>A0A9D0Z633</accession>
<evidence type="ECO:0000256" key="2">
    <source>
        <dbReference type="ARBA" id="ARBA00022448"/>
    </source>
</evidence>
<feature type="transmembrane region" description="Helical" evidence="8">
    <location>
        <begin position="50"/>
        <end position="69"/>
    </location>
</feature>
<feature type="transmembrane region" description="Helical" evidence="8">
    <location>
        <begin position="153"/>
        <end position="174"/>
    </location>
</feature>
<evidence type="ECO:0000256" key="1">
    <source>
        <dbReference type="ARBA" id="ARBA00004429"/>
    </source>
</evidence>
<keyword evidence="5 8" id="KW-0812">Transmembrane</keyword>
<dbReference type="GO" id="GO:0022857">
    <property type="term" value="F:transmembrane transporter activity"/>
    <property type="evidence" value="ECO:0007669"/>
    <property type="project" value="InterPro"/>
</dbReference>
<reference evidence="10" key="1">
    <citation type="submission" date="2020-10" db="EMBL/GenBank/DDBJ databases">
        <authorList>
            <person name="Gilroy R."/>
        </authorList>
    </citation>
    <scope>NUCLEOTIDE SEQUENCE</scope>
    <source>
        <strain evidence="10">ChiSjej2B20-13462</strain>
    </source>
</reference>
<feature type="transmembrane region" description="Helical" evidence="8">
    <location>
        <begin position="315"/>
        <end position="342"/>
    </location>
</feature>
<feature type="transmembrane region" description="Helical" evidence="8">
    <location>
        <begin position="354"/>
        <end position="375"/>
    </location>
</feature>
<evidence type="ECO:0000313" key="11">
    <source>
        <dbReference type="Proteomes" id="UP000886874"/>
    </source>
</evidence>
<evidence type="ECO:0000256" key="3">
    <source>
        <dbReference type="ARBA" id="ARBA00022475"/>
    </source>
</evidence>
<comment type="caution">
    <text evidence="10">The sequence shown here is derived from an EMBL/GenBank/DDBJ whole genome shotgun (WGS) entry which is preliminary data.</text>
</comment>
<name>A0A9D0Z633_9FIRM</name>
<keyword evidence="4" id="KW-0997">Cell inner membrane</keyword>
<keyword evidence="6 8" id="KW-1133">Transmembrane helix</keyword>
<feature type="transmembrane region" description="Helical" evidence="8">
    <location>
        <begin position="20"/>
        <end position="38"/>
    </location>
</feature>
<dbReference type="SUPFAM" id="SSF103473">
    <property type="entry name" value="MFS general substrate transporter"/>
    <property type="match status" value="1"/>
</dbReference>
<dbReference type="AlphaFoldDB" id="A0A9D0Z633"/>
<dbReference type="PANTHER" id="PTHR23522:SF10">
    <property type="entry name" value="3-PHENYLPROPIONIC ACID TRANSPORTER-RELATED"/>
    <property type="match status" value="1"/>
</dbReference>
<feature type="domain" description="Major facilitator superfamily (MFS) profile" evidence="9">
    <location>
        <begin position="224"/>
        <end position="415"/>
    </location>
</feature>
<comment type="subcellular location">
    <subcellularLocation>
        <location evidence="1">Cell inner membrane</location>
        <topology evidence="1">Multi-pass membrane protein</topology>
    </subcellularLocation>
</comment>
<evidence type="ECO:0000256" key="6">
    <source>
        <dbReference type="ARBA" id="ARBA00022989"/>
    </source>
</evidence>
<dbReference type="PROSITE" id="PS50850">
    <property type="entry name" value="MFS"/>
    <property type="match status" value="1"/>
</dbReference>
<dbReference type="Proteomes" id="UP000886874">
    <property type="component" value="Unassembled WGS sequence"/>
</dbReference>
<dbReference type="Gene3D" id="1.20.1250.20">
    <property type="entry name" value="MFS general substrate transporter like domains"/>
    <property type="match status" value="2"/>
</dbReference>
<evidence type="ECO:0000256" key="4">
    <source>
        <dbReference type="ARBA" id="ARBA00022519"/>
    </source>
</evidence>
<sequence length="415" mass="45695">MIEIQSKSKNAFYQNGAFRFTVLALLYWLGLYFANYLTVYLQGLGMSSAVVGYVNSAAAATGMIGNFVIGRISDRYRTVKWVTVLTLVMTGIMFILFPLTSNVIVFGLSLAVLWWPIACLFRSPGSSLVENWIVRSSYSEHFNYGVVRAGGSLGSFLSSVLASGLVTALCAYLAQVEAVAATYYIGGGLLVLSALYALTVPEVKPNESSRQKKPDIRLSRLFKNYYFMALLLFYFALNVFINPPYVFLPYIMDESGIDTGLLGIIIGWEALLELPMLFLLVVLRKRFKLHVLLITGGVLFALTTFGQGISTNLPMLLICGVLFGFANSLSFSCGFNFIYCIAPEEIRATAHTMYTIAGAVGITVGNLFAGILVDWLGARAFYRLFALLTLLVCLLYALSFSVGRRVLHQQLQDTA</sequence>
<feature type="transmembrane region" description="Helical" evidence="8">
    <location>
        <begin position="261"/>
        <end position="282"/>
    </location>
</feature>
<evidence type="ECO:0000259" key="9">
    <source>
        <dbReference type="PROSITE" id="PS50850"/>
    </source>
</evidence>
<reference evidence="10" key="2">
    <citation type="journal article" date="2021" name="PeerJ">
        <title>Extensive microbial diversity within the chicken gut microbiome revealed by metagenomics and culture.</title>
        <authorList>
            <person name="Gilroy R."/>
            <person name="Ravi A."/>
            <person name="Getino M."/>
            <person name="Pursley I."/>
            <person name="Horton D.L."/>
            <person name="Alikhan N.F."/>
            <person name="Baker D."/>
            <person name="Gharbi K."/>
            <person name="Hall N."/>
            <person name="Watson M."/>
            <person name="Adriaenssens E.M."/>
            <person name="Foster-Nyarko E."/>
            <person name="Jarju S."/>
            <person name="Secka A."/>
            <person name="Antonio M."/>
            <person name="Oren A."/>
            <person name="Chaudhuri R.R."/>
            <person name="La Ragione R."/>
            <person name="Hildebrand F."/>
            <person name="Pallen M.J."/>
        </authorList>
    </citation>
    <scope>NUCLEOTIDE SEQUENCE</scope>
    <source>
        <strain evidence="10">ChiSjej2B20-13462</strain>
    </source>
</reference>
<evidence type="ECO:0000256" key="5">
    <source>
        <dbReference type="ARBA" id="ARBA00022692"/>
    </source>
</evidence>
<dbReference type="PANTHER" id="PTHR23522">
    <property type="entry name" value="BLL5896 PROTEIN"/>
    <property type="match status" value="1"/>
</dbReference>
<organism evidence="10 11">
    <name type="scientific">Candidatus Avoscillospira stercorigallinarum</name>
    <dbReference type="NCBI Taxonomy" id="2840708"/>
    <lineage>
        <taxon>Bacteria</taxon>
        <taxon>Bacillati</taxon>
        <taxon>Bacillota</taxon>
        <taxon>Clostridia</taxon>
        <taxon>Eubacteriales</taxon>
        <taxon>Oscillospiraceae</taxon>
        <taxon>Oscillospiraceae incertae sedis</taxon>
        <taxon>Candidatus Avoscillospira</taxon>
    </lineage>
</organism>
<feature type="transmembrane region" description="Helical" evidence="8">
    <location>
        <begin position="180"/>
        <end position="200"/>
    </location>
</feature>
<feature type="transmembrane region" description="Helical" evidence="8">
    <location>
        <begin position="289"/>
        <end position="309"/>
    </location>
</feature>
<dbReference type="EMBL" id="DVFN01000065">
    <property type="protein sequence ID" value="HIQ69550.1"/>
    <property type="molecule type" value="Genomic_DNA"/>
</dbReference>
<protein>
    <submittedName>
        <fullName evidence="10">MFS transporter</fullName>
    </submittedName>
</protein>
<dbReference type="Pfam" id="PF12832">
    <property type="entry name" value="MFS_1_like"/>
    <property type="match status" value="1"/>
</dbReference>
<feature type="transmembrane region" description="Helical" evidence="8">
    <location>
        <begin position="221"/>
        <end position="241"/>
    </location>
</feature>
<feature type="transmembrane region" description="Helical" evidence="8">
    <location>
        <begin position="81"/>
        <end position="97"/>
    </location>
</feature>
<evidence type="ECO:0000313" key="10">
    <source>
        <dbReference type="EMBL" id="HIQ69550.1"/>
    </source>
</evidence>
<dbReference type="InterPro" id="IPR036259">
    <property type="entry name" value="MFS_trans_sf"/>
</dbReference>
<dbReference type="InterPro" id="IPR020846">
    <property type="entry name" value="MFS_dom"/>
</dbReference>
<evidence type="ECO:0000256" key="7">
    <source>
        <dbReference type="ARBA" id="ARBA00023136"/>
    </source>
</evidence>
<feature type="transmembrane region" description="Helical" evidence="8">
    <location>
        <begin position="103"/>
        <end position="121"/>
    </location>
</feature>
<dbReference type="InterPro" id="IPR024989">
    <property type="entry name" value="MFS_assoc_dom"/>
</dbReference>
<keyword evidence="2" id="KW-0813">Transport</keyword>
<dbReference type="GO" id="GO:0005886">
    <property type="term" value="C:plasma membrane"/>
    <property type="evidence" value="ECO:0007669"/>
    <property type="project" value="UniProtKB-SubCell"/>
</dbReference>
<proteinExistence type="predicted"/>
<gene>
    <name evidence="10" type="ORF">IAA67_04370</name>
</gene>
<keyword evidence="7 8" id="KW-0472">Membrane</keyword>
<evidence type="ECO:0000256" key="8">
    <source>
        <dbReference type="SAM" id="Phobius"/>
    </source>
</evidence>